<dbReference type="PROSITE" id="PS50020">
    <property type="entry name" value="WW_DOMAIN_2"/>
    <property type="match status" value="1"/>
</dbReference>
<reference evidence="3 4" key="1">
    <citation type="journal article" date="2024" name="J Genomics">
        <title>Draft genome sequencing and assembly of Favolaschia claudopus CIRM-BRFM 2984 isolated from oak limbs.</title>
        <authorList>
            <person name="Navarro D."/>
            <person name="Drula E."/>
            <person name="Chaduli D."/>
            <person name="Cazenave R."/>
            <person name="Ahrendt S."/>
            <person name="Wang J."/>
            <person name="Lipzen A."/>
            <person name="Daum C."/>
            <person name="Barry K."/>
            <person name="Grigoriev I.V."/>
            <person name="Favel A."/>
            <person name="Rosso M.N."/>
            <person name="Martin F."/>
        </authorList>
    </citation>
    <scope>NUCLEOTIDE SEQUENCE [LARGE SCALE GENOMIC DNA]</scope>
    <source>
        <strain evidence="3 4">CIRM-BRFM 2984</strain>
    </source>
</reference>
<dbReference type="Gene3D" id="2.20.70.10">
    <property type="match status" value="1"/>
</dbReference>
<evidence type="ECO:0000256" key="1">
    <source>
        <dbReference type="SAM" id="MobiDB-lite"/>
    </source>
</evidence>
<feature type="compositionally biased region" description="Polar residues" evidence="1">
    <location>
        <begin position="1"/>
        <end position="15"/>
    </location>
</feature>
<accession>A0AAW0E046</accession>
<name>A0AAW0E046_9AGAR</name>
<evidence type="ECO:0000313" key="3">
    <source>
        <dbReference type="EMBL" id="KAK7057128.1"/>
    </source>
</evidence>
<keyword evidence="4" id="KW-1185">Reference proteome</keyword>
<evidence type="ECO:0000313" key="4">
    <source>
        <dbReference type="Proteomes" id="UP001362999"/>
    </source>
</evidence>
<organism evidence="3 4">
    <name type="scientific">Favolaschia claudopus</name>
    <dbReference type="NCBI Taxonomy" id="2862362"/>
    <lineage>
        <taxon>Eukaryota</taxon>
        <taxon>Fungi</taxon>
        <taxon>Dikarya</taxon>
        <taxon>Basidiomycota</taxon>
        <taxon>Agaricomycotina</taxon>
        <taxon>Agaricomycetes</taxon>
        <taxon>Agaricomycetidae</taxon>
        <taxon>Agaricales</taxon>
        <taxon>Marasmiineae</taxon>
        <taxon>Mycenaceae</taxon>
        <taxon>Favolaschia</taxon>
    </lineage>
</organism>
<proteinExistence type="predicted"/>
<dbReference type="EMBL" id="JAWWNJ010000004">
    <property type="protein sequence ID" value="KAK7057128.1"/>
    <property type="molecule type" value="Genomic_DNA"/>
</dbReference>
<feature type="domain" description="WW" evidence="2">
    <location>
        <begin position="46"/>
        <end position="82"/>
    </location>
</feature>
<dbReference type="InterPro" id="IPR001202">
    <property type="entry name" value="WW_dom"/>
</dbReference>
<protein>
    <submittedName>
        <fullName evidence="3">WW/Rsp5/WWP protein</fullName>
    </submittedName>
</protein>
<dbReference type="AlphaFoldDB" id="A0AAW0E046"/>
<comment type="caution">
    <text evidence="3">The sequence shown here is derived from an EMBL/GenBank/DDBJ whole genome shotgun (WGS) entry which is preliminary data.</text>
</comment>
<gene>
    <name evidence="3" type="ORF">R3P38DRAFT_2839464</name>
</gene>
<evidence type="ECO:0000259" key="2">
    <source>
        <dbReference type="PROSITE" id="PS50020"/>
    </source>
</evidence>
<dbReference type="SUPFAM" id="SSF51045">
    <property type="entry name" value="WW domain"/>
    <property type="match status" value="1"/>
</dbReference>
<dbReference type="Proteomes" id="UP001362999">
    <property type="component" value="Unassembled WGS sequence"/>
</dbReference>
<feature type="region of interest" description="Disordered" evidence="1">
    <location>
        <begin position="1"/>
        <end position="42"/>
    </location>
</feature>
<dbReference type="SMART" id="SM00456">
    <property type="entry name" value="WW"/>
    <property type="match status" value="1"/>
</dbReference>
<feature type="non-terminal residue" evidence="3">
    <location>
        <position position="1"/>
    </location>
</feature>
<dbReference type="InterPro" id="IPR036020">
    <property type="entry name" value="WW_dom_sf"/>
</dbReference>
<sequence>MSDSKIPQEPNTTPGPSVRRTGSIETLPQYVSAEDDHRRSLEDASMPLPPGWLCHLDAHSNHHYYVDMNSTPPRSVWYHPRHEVSPPPIDRASIMSSKRTSFFGKLKGKMIVSKADLEAERQQKEAKERELLSRYAKRREEVISELEKDGGKTRFGSGEYVGPPASPYGGEYRALMPARGRGINDNLAGWLA</sequence>